<dbReference type="InterPro" id="IPR050194">
    <property type="entry name" value="Glycosyltransferase_grp1"/>
</dbReference>
<name>A0A9D2MTC8_9FIRM</name>
<dbReference type="InterPro" id="IPR028098">
    <property type="entry name" value="Glyco_trans_4-like_N"/>
</dbReference>
<dbReference type="GO" id="GO:0016757">
    <property type="term" value="F:glycosyltransferase activity"/>
    <property type="evidence" value="ECO:0007669"/>
    <property type="project" value="InterPro"/>
</dbReference>
<comment type="caution">
    <text evidence="3">The sequence shown here is derived from an EMBL/GenBank/DDBJ whole genome shotgun (WGS) entry which is preliminary data.</text>
</comment>
<evidence type="ECO:0000313" key="3">
    <source>
        <dbReference type="EMBL" id="HJB92096.1"/>
    </source>
</evidence>
<accession>A0A9D2MTC8</accession>
<organism evidence="3 4">
    <name type="scientific">Candidatus Eisenbergiella merdigallinarum</name>
    <dbReference type="NCBI Taxonomy" id="2838552"/>
    <lineage>
        <taxon>Bacteria</taxon>
        <taxon>Bacillati</taxon>
        <taxon>Bacillota</taxon>
        <taxon>Clostridia</taxon>
        <taxon>Lachnospirales</taxon>
        <taxon>Lachnospiraceae</taxon>
        <taxon>Eisenbergiella</taxon>
    </lineage>
</organism>
<gene>
    <name evidence="3" type="ORF">H9763_11620</name>
</gene>
<dbReference type="Gene3D" id="3.40.50.2000">
    <property type="entry name" value="Glycogen Phosphorylase B"/>
    <property type="match status" value="2"/>
</dbReference>
<dbReference type="EMBL" id="DWXE01000043">
    <property type="protein sequence ID" value="HJB92096.1"/>
    <property type="molecule type" value="Genomic_DNA"/>
</dbReference>
<dbReference type="Pfam" id="PF13439">
    <property type="entry name" value="Glyco_transf_4"/>
    <property type="match status" value="1"/>
</dbReference>
<feature type="domain" description="Glycosyl transferase family 1" evidence="1">
    <location>
        <begin position="215"/>
        <end position="370"/>
    </location>
</feature>
<feature type="domain" description="Glycosyltransferase subfamily 4-like N-terminal" evidence="2">
    <location>
        <begin position="27"/>
        <end position="198"/>
    </location>
</feature>
<proteinExistence type="predicted"/>
<protein>
    <submittedName>
        <fullName evidence="3">Glycosyltransferase family 4 protein</fullName>
    </submittedName>
</protein>
<dbReference type="PANTHER" id="PTHR45947">
    <property type="entry name" value="SULFOQUINOVOSYL TRANSFERASE SQD2"/>
    <property type="match status" value="1"/>
</dbReference>
<dbReference type="SUPFAM" id="SSF53756">
    <property type="entry name" value="UDP-Glycosyltransferase/glycogen phosphorylase"/>
    <property type="match status" value="1"/>
</dbReference>
<dbReference type="InterPro" id="IPR001296">
    <property type="entry name" value="Glyco_trans_1"/>
</dbReference>
<evidence type="ECO:0000313" key="4">
    <source>
        <dbReference type="Proteomes" id="UP000886883"/>
    </source>
</evidence>
<reference evidence="3" key="2">
    <citation type="submission" date="2021-04" db="EMBL/GenBank/DDBJ databases">
        <authorList>
            <person name="Gilroy R."/>
        </authorList>
    </citation>
    <scope>NUCLEOTIDE SEQUENCE</scope>
    <source>
        <strain evidence="3">USAMLcec3-2134</strain>
    </source>
</reference>
<evidence type="ECO:0000259" key="2">
    <source>
        <dbReference type="Pfam" id="PF13439"/>
    </source>
</evidence>
<dbReference type="AlphaFoldDB" id="A0A9D2MTC8"/>
<dbReference type="Proteomes" id="UP000886883">
    <property type="component" value="Unassembled WGS sequence"/>
</dbReference>
<sequence>MKVLVVHNFHRSGSASGDDQVFRHEAGMLKNAGIDVLEYTLHTDDFDKKGKAGKIAAAISMLWSGKAYRDIRKICFKDKPDIVHIHTFFPLLSPSVFVAAHKSGAKVIQTLHDTRYICPNAASLCGGELCNLCADGKYFRMVKRGCFKNSRIQSLATAFIFKFHRWRKTFYNHIDRYICLNDTQIQLLLQAGFEREKLIKKYNSVPRPDPVSSDRKLPKRYAVYCGRIGEEKGISVLCRAWKGLGDIPLVMMGAGPQEDRLKQFISDNPKLPIFFLGYVPHEECQFIMKQAEFVLLPSVWYEGCSMTVLESFSLGKPVVATDVGFMREAIKEQGMDTVFPIRDYAAMRKIVRTLWEKKELCQYYGEIAKREYEKKYSEEVDIINLINIYRNVSAK</sequence>
<dbReference type="PANTHER" id="PTHR45947:SF13">
    <property type="entry name" value="TRANSFERASE"/>
    <property type="match status" value="1"/>
</dbReference>
<dbReference type="CDD" id="cd03801">
    <property type="entry name" value="GT4_PimA-like"/>
    <property type="match status" value="1"/>
</dbReference>
<evidence type="ECO:0000259" key="1">
    <source>
        <dbReference type="Pfam" id="PF00534"/>
    </source>
</evidence>
<dbReference type="Pfam" id="PF00534">
    <property type="entry name" value="Glycos_transf_1"/>
    <property type="match status" value="1"/>
</dbReference>
<reference evidence="3" key="1">
    <citation type="journal article" date="2021" name="PeerJ">
        <title>Extensive microbial diversity within the chicken gut microbiome revealed by metagenomics and culture.</title>
        <authorList>
            <person name="Gilroy R."/>
            <person name="Ravi A."/>
            <person name="Getino M."/>
            <person name="Pursley I."/>
            <person name="Horton D.L."/>
            <person name="Alikhan N.F."/>
            <person name="Baker D."/>
            <person name="Gharbi K."/>
            <person name="Hall N."/>
            <person name="Watson M."/>
            <person name="Adriaenssens E.M."/>
            <person name="Foster-Nyarko E."/>
            <person name="Jarju S."/>
            <person name="Secka A."/>
            <person name="Antonio M."/>
            <person name="Oren A."/>
            <person name="Chaudhuri R.R."/>
            <person name="La Ragione R."/>
            <person name="Hildebrand F."/>
            <person name="Pallen M.J."/>
        </authorList>
    </citation>
    <scope>NUCLEOTIDE SEQUENCE</scope>
    <source>
        <strain evidence="3">USAMLcec3-2134</strain>
    </source>
</reference>